<feature type="signal peptide" evidence="2">
    <location>
        <begin position="1"/>
        <end position="21"/>
    </location>
</feature>
<sequence length="864" mass="101402">MFNVNLCIIICVLFQIRSSHSKGVIKQNFNLLFINNVKYNTSNFFLSNLNTHEVKKEKKPNQHLNDYTLKDYSVLYARGRKKEDPKPEIDKKTSKLKNSQKTENEVDLKRELESKEQDSQVSANDVKEELEEYKEDEDVLLSNRMLHSILMLTSSAYTPNFFDIIPILYTIKDEVLNITGNIGQEDKSESRNTSKMKRISGIFLNNDEGKVERLLLSIPSSELDRLSQSTKYKTEVEESETPIQIISLRRGFFTKVYELVVCPYLSQLSEEGFDTKYKGKLGFMDYVKSMKDKDKSYKKYDESQLYRFSIEELDEVFKNYSLASEKEFDTSVFPEKMLASISEIAKCIKDLVYFNSCLLLLQQILGRKPNDLEILYSFVPEYKNEGEEEEEQGRSEDNALRNKLVDVINYSESEIGHRVDAFFTPFVELVLINFKKKLKSKSRYYRMMLKCLPDGISAMRTRMFVVHPRIMKALKKNFMLHLFKICHNEVKTSALRNSLPLHLPLGTFRLARKALKLRKYLSDVKKALILEYKNDPGGHRKVDLEKFVKDLVEKKKNSELEFDIQTYEEYVTRILELEREYERRKGHKETNQYMKRQQQQKLLQDTAAKILNVTVERVAEAIDAYKTKEVTATQKIPRHMRRRRGVTTSDQAVSPFYGDLKEDPIYNEDYADEYEEEEEYKRMMRKVAMEALDDRLGRLLFMSHNKLLLDDKPDYDEVIEHLKIPRKTADFILFTATLQCREYEVWRIKLSLPDYHVPRPTSRVEGVAQRPERAGAAVSNPRLNEPVYVSDFNYDPSILFPPHKPKKGKRDMFRRMNAIRPNLSSVKELLLNYKRNFKEYEKILERSPLNAPVIYSHCSPALYG</sequence>
<dbReference type="EMBL" id="AP011946">
    <property type="protein sequence ID" value="BAM39388.1"/>
    <property type="molecule type" value="Genomic_DNA"/>
</dbReference>
<dbReference type="RefSeq" id="XP_009689689.1">
    <property type="nucleotide sequence ID" value="XM_009691394.1"/>
</dbReference>
<dbReference type="VEuPathDB" id="PiroplasmaDB:TOT_010000844"/>
<dbReference type="Proteomes" id="UP000003786">
    <property type="component" value="Chromosome 1"/>
</dbReference>
<feature type="compositionally biased region" description="Basic and acidic residues" evidence="1">
    <location>
        <begin position="100"/>
        <end position="118"/>
    </location>
</feature>
<feature type="compositionally biased region" description="Basic and acidic residues" evidence="1">
    <location>
        <begin position="81"/>
        <end position="93"/>
    </location>
</feature>
<dbReference type="OrthoDB" id="361404at2759"/>
<dbReference type="eggNOG" id="ENOG502QX6U">
    <property type="taxonomic scope" value="Eukaryota"/>
</dbReference>
<feature type="region of interest" description="Disordered" evidence="1">
    <location>
        <begin position="81"/>
        <end position="129"/>
    </location>
</feature>
<evidence type="ECO:0000313" key="4">
    <source>
        <dbReference type="Proteomes" id="UP000003786"/>
    </source>
</evidence>
<proteinExistence type="predicted"/>
<protein>
    <submittedName>
        <fullName evidence="3">Uncharacterized protein</fullName>
    </submittedName>
</protein>
<reference evidence="3 4" key="1">
    <citation type="journal article" date="2012" name="MBio">
        <title>Comparative genome analysis of three eukaryotic parasites with differing abilities to transform leukocytes reveals key mediators of Theileria-induced leukocyte transformation.</title>
        <authorList>
            <person name="Hayashida K."/>
            <person name="Hara Y."/>
            <person name="Abe T."/>
            <person name="Yamasaki C."/>
            <person name="Toyoda A."/>
            <person name="Kosuge T."/>
            <person name="Suzuki Y."/>
            <person name="Sato Y."/>
            <person name="Kawashima S."/>
            <person name="Katayama T."/>
            <person name="Wakaguri H."/>
            <person name="Inoue N."/>
            <person name="Homma K."/>
            <person name="Tada-Umezaki M."/>
            <person name="Yagi Y."/>
            <person name="Fujii Y."/>
            <person name="Habara T."/>
            <person name="Kanehisa M."/>
            <person name="Watanabe H."/>
            <person name="Ito K."/>
            <person name="Gojobori T."/>
            <person name="Sugawara H."/>
            <person name="Imanishi T."/>
            <person name="Weir W."/>
            <person name="Gardner M."/>
            <person name="Pain A."/>
            <person name="Shiels B."/>
            <person name="Hattori M."/>
            <person name="Nene V."/>
            <person name="Sugimoto C."/>
        </authorList>
    </citation>
    <scope>NUCLEOTIDE SEQUENCE [LARGE SCALE GENOMIC DNA]</scope>
    <source>
        <strain evidence="3 4">Shintoku</strain>
    </source>
</reference>
<gene>
    <name evidence="3" type="ORF">TOT_010000844</name>
</gene>
<keyword evidence="4" id="KW-1185">Reference proteome</keyword>
<keyword evidence="2" id="KW-0732">Signal</keyword>
<organism evidence="3 4">
    <name type="scientific">Theileria orientalis strain Shintoku</name>
    <dbReference type="NCBI Taxonomy" id="869250"/>
    <lineage>
        <taxon>Eukaryota</taxon>
        <taxon>Sar</taxon>
        <taxon>Alveolata</taxon>
        <taxon>Apicomplexa</taxon>
        <taxon>Aconoidasida</taxon>
        <taxon>Piroplasmida</taxon>
        <taxon>Theileriidae</taxon>
        <taxon>Theileria</taxon>
    </lineage>
</organism>
<dbReference type="KEGG" id="tot:TOT_010000844"/>
<evidence type="ECO:0000256" key="2">
    <source>
        <dbReference type="SAM" id="SignalP"/>
    </source>
</evidence>
<evidence type="ECO:0000256" key="1">
    <source>
        <dbReference type="SAM" id="MobiDB-lite"/>
    </source>
</evidence>
<name>J4C7P3_THEOR</name>
<feature type="chain" id="PRO_5003777870" evidence="2">
    <location>
        <begin position="22"/>
        <end position="864"/>
    </location>
</feature>
<accession>J4C7P3</accession>
<dbReference type="OMA" id="EVWRIKL"/>
<dbReference type="AlphaFoldDB" id="J4C7P3"/>
<evidence type="ECO:0000313" key="3">
    <source>
        <dbReference type="EMBL" id="BAM39388.1"/>
    </source>
</evidence>
<dbReference type="GeneID" id="20713712"/>